<feature type="domain" description="C2" evidence="4">
    <location>
        <begin position="1"/>
        <end position="106"/>
    </location>
</feature>
<name>A2F388_TRIV3</name>
<dbReference type="STRING" id="5722.A2F388"/>
<dbReference type="SUPFAM" id="SSF48403">
    <property type="entry name" value="Ankyrin repeat"/>
    <property type="match status" value="1"/>
</dbReference>
<dbReference type="GO" id="GO:0046872">
    <property type="term" value="F:metal ion binding"/>
    <property type="evidence" value="ECO:0007669"/>
    <property type="project" value="UniProtKB-KW"/>
</dbReference>
<dbReference type="InParanoid" id="A2F388"/>
<dbReference type="eggNOG" id="KOG2319">
    <property type="taxonomic scope" value="Eukaryota"/>
</dbReference>
<reference evidence="5" key="1">
    <citation type="submission" date="2006-10" db="EMBL/GenBank/DDBJ databases">
        <authorList>
            <person name="Amadeo P."/>
            <person name="Zhao Q."/>
            <person name="Wortman J."/>
            <person name="Fraser-Liggett C."/>
            <person name="Carlton J."/>
        </authorList>
    </citation>
    <scope>NUCLEOTIDE SEQUENCE</scope>
    <source>
        <strain evidence="5">G3</strain>
    </source>
</reference>
<evidence type="ECO:0000256" key="3">
    <source>
        <dbReference type="PROSITE-ProRule" id="PRU00023"/>
    </source>
</evidence>
<dbReference type="Pfam" id="PF12796">
    <property type="entry name" value="Ank_2"/>
    <property type="match status" value="1"/>
</dbReference>
<organism evidence="5 6">
    <name type="scientific">Trichomonas vaginalis (strain ATCC PRA-98 / G3)</name>
    <dbReference type="NCBI Taxonomy" id="412133"/>
    <lineage>
        <taxon>Eukaryota</taxon>
        <taxon>Metamonada</taxon>
        <taxon>Parabasalia</taxon>
        <taxon>Trichomonadida</taxon>
        <taxon>Trichomonadidae</taxon>
        <taxon>Trichomonas</taxon>
    </lineage>
</organism>
<accession>A2F388</accession>
<dbReference type="SUPFAM" id="SSF49562">
    <property type="entry name" value="C2 domain (Calcium/lipid-binding domain, CaLB)"/>
    <property type="match status" value="1"/>
</dbReference>
<reference evidence="5" key="2">
    <citation type="journal article" date="2007" name="Science">
        <title>Draft genome sequence of the sexually transmitted pathogen Trichomonas vaginalis.</title>
        <authorList>
            <person name="Carlton J.M."/>
            <person name="Hirt R.P."/>
            <person name="Silva J.C."/>
            <person name="Delcher A.L."/>
            <person name="Schatz M."/>
            <person name="Zhao Q."/>
            <person name="Wortman J.R."/>
            <person name="Bidwell S.L."/>
            <person name="Alsmark U.C.M."/>
            <person name="Besteiro S."/>
            <person name="Sicheritz-Ponten T."/>
            <person name="Noel C.J."/>
            <person name="Dacks J.B."/>
            <person name="Foster P.G."/>
            <person name="Simillion C."/>
            <person name="Van de Peer Y."/>
            <person name="Miranda-Saavedra D."/>
            <person name="Barton G.J."/>
            <person name="Westrop G.D."/>
            <person name="Mueller S."/>
            <person name="Dessi D."/>
            <person name="Fiori P.L."/>
            <person name="Ren Q."/>
            <person name="Paulsen I."/>
            <person name="Zhang H."/>
            <person name="Bastida-Corcuera F.D."/>
            <person name="Simoes-Barbosa A."/>
            <person name="Brown M.T."/>
            <person name="Hayes R.D."/>
            <person name="Mukherjee M."/>
            <person name="Okumura C.Y."/>
            <person name="Schneider R."/>
            <person name="Smith A.J."/>
            <person name="Vanacova S."/>
            <person name="Villalvazo M."/>
            <person name="Haas B.J."/>
            <person name="Pertea M."/>
            <person name="Feldblyum T.V."/>
            <person name="Utterback T.R."/>
            <person name="Shu C.L."/>
            <person name="Osoegawa K."/>
            <person name="de Jong P.J."/>
            <person name="Hrdy I."/>
            <person name="Horvathova L."/>
            <person name="Zubacova Z."/>
            <person name="Dolezal P."/>
            <person name="Malik S.B."/>
            <person name="Logsdon J.M. Jr."/>
            <person name="Henze K."/>
            <person name="Gupta A."/>
            <person name="Wang C.C."/>
            <person name="Dunne R.L."/>
            <person name="Upcroft J.A."/>
            <person name="Upcroft P."/>
            <person name="White O."/>
            <person name="Salzberg S.L."/>
            <person name="Tang P."/>
            <person name="Chiu C.-H."/>
            <person name="Lee Y.-S."/>
            <person name="Embley T.M."/>
            <person name="Coombs G.H."/>
            <person name="Mottram J.C."/>
            <person name="Tachezy J."/>
            <person name="Fraser-Liggett C.M."/>
            <person name="Johnson P.J."/>
        </authorList>
    </citation>
    <scope>NUCLEOTIDE SEQUENCE [LARGE SCALE GENOMIC DNA]</scope>
    <source>
        <strain evidence="5">G3</strain>
    </source>
</reference>
<dbReference type="InterPro" id="IPR036770">
    <property type="entry name" value="Ankyrin_rpt-contain_sf"/>
</dbReference>
<dbReference type="InterPro" id="IPR002110">
    <property type="entry name" value="Ankyrin_rpt"/>
</dbReference>
<dbReference type="VEuPathDB" id="TrichDB:TVAG_134370"/>
<proteinExistence type="predicted"/>
<dbReference type="PROSITE" id="PS50297">
    <property type="entry name" value="ANK_REP_REGION"/>
    <property type="match status" value="1"/>
</dbReference>
<dbReference type="KEGG" id="tva:4758469"/>
<dbReference type="Gene3D" id="1.25.40.20">
    <property type="entry name" value="Ankyrin repeat-containing domain"/>
    <property type="match status" value="1"/>
</dbReference>
<keyword evidence="6" id="KW-1185">Reference proteome</keyword>
<evidence type="ECO:0000313" key="5">
    <source>
        <dbReference type="EMBL" id="EAY00647.1"/>
    </source>
</evidence>
<dbReference type="PANTHER" id="PTHR45911">
    <property type="entry name" value="C2 DOMAIN-CONTAINING PROTEIN"/>
    <property type="match status" value="1"/>
</dbReference>
<keyword evidence="1" id="KW-0479">Metal-binding</keyword>
<dbReference type="SMR" id="A2F388"/>
<dbReference type="Gene3D" id="2.60.40.150">
    <property type="entry name" value="C2 domain"/>
    <property type="match status" value="1"/>
</dbReference>
<sequence length="846" mass="95007">MLTAYVQKATGLPVADSNGYSDPFCMLYGVVGSYFYQFGETKIIERNLNPVWDENCQIPFHISFARISKLRVDVWDHDTLSSNDFLGYAEIEIDPSKFGQSIEYPLITKNANRVSKITITIKFDNNAITEEKKSETDQSYVTYLSYSPPISQNQSVNLRFYSYDIEKGVVLALPGYGTIEETGFELDIKATHYGPTGFTNVATIFPKKENVSKYILPICVNKGYRGIITLNICSCVKMPKTSEDNKNIRICMSPEQQIIKVFRKLSVYVVNDGTFCFGGILDISDNKSLNVNCLILNQKLQELLKVVNTTPIPQITQLLYGSPFCKFFGLESAFVHEIYHIIEFDHSRYDSILKLMTEILKRKTNDNSHIVKSLIEYGFMYPKDLSTYNSSILHRLHFLRALLENEAIDPKEIVSYVENLDIRYSWISSFYSVMFFAPEIEQINKKFFDDCISAFKVYFGSGHGEGAIKEFLSILNVMKADNWSQLKSLLKFGYAPNTIMASIINGKLESDQVLNHENIDSFINISIFDRIRGFSQKVTPLAYSLYYNCIESTKYILTLKPMLSATGVRNYSDYAIRGGSSEIIEQIIPLKIIQNGSLKTAIEFHNTLLYEKITLSLGIKKIQTLETLKTSISCGNIEIFNRFSAQISVLAGDNLETEYINSVTSGHINSVIGLIYHFGVSPTAFGPRGLMPLQIAVTNGDVGMVKQLLSFLEVLPCAISEDGNVPIMSAIESRNSFLVSSISFSPVLDPNFSINGKTPLMLASEIGNVKCVEAILNSPSFTANPYYYLDKKNKEGETALFIASKIGFSKIVEILLKSGCSKDIENNSGKKPIDIAKNKDVIELLK</sequence>
<keyword evidence="3" id="KW-0040">ANK repeat</keyword>
<evidence type="ECO:0000313" key="6">
    <source>
        <dbReference type="Proteomes" id="UP000001542"/>
    </source>
</evidence>
<dbReference type="SMART" id="SM00248">
    <property type="entry name" value="ANK"/>
    <property type="match status" value="4"/>
</dbReference>
<dbReference type="VEuPathDB" id="TrichDB:TVAGG3_0851450"/>
<dbReference type="PROSITE" id="PS50088">
    <property type="entry name" value="ANK_REPEAT"/>
    <property type="match status" value="1"/>
</dbReference>
<protein>
    <submittedName>
        <fullName evidence="5">C2 domain containing protein</fullName>
    </submittedName>
</protein>
<evidence type="ECO:0000256" key="1">
    <source>
        <dbReference type="ARBA" id="ARBA00022723"/>
    </source>
</evidence>
<dbReference type="EMBL" id="DS113594">
    <property type="protein sequence ID" value="EAY00647.1"/>
    <property type="molecule type" value="Genomic_DNA"/>
</dbReference>
<keyword evidence="2" id="KW-0106">Calcium</keyword>
<dbReference type="Proteomes" id="UP000001542">
    <property type="component" value="Unassembled WGS sequence"/>
</dbReference>
<dbReference type="Pfam" id="PF00168">
    <property type="entry name" value="C2"/>
    <property type="match status" value="1"/>
</dbReference>
<feature type="repeat" description="ANK" evidence="3">
    <location>
        <begin position="795"/>
        <end position="827"/>
    </location>
</feature>
<dbReference type="SMART" id="SM00239">
    <property type="entry name" value="C2"/>
    <property type="match status" value="1"/>
</dbReference>
<dbReference type="OrthoDB" id="73919at2759"/>
<dbReference type="InterPro" id="IPR000008">
    <property type="entry name" value="C2_dom"/>
</dbReference>
<evidence type="ECO:0000256" key="2">
    <source>
        <dbReference type="ARBA" id="ARBA00022837"/>
    </source>
</evidence>
<dbReference type="RefSeq" id="XP_001313576.1">
    <property type="nucleotide sequence ID" value="XM_001313575.1"/>
</dbReference>
<gene>
    <name evidence="5" type="ORF">TVAG_134370</name>
</gene>
<dbReference type="PROSITE" id="PS50004">
    <property type="entry name" value="C2"/>
    <property type="match status" value="1"/>
</dbReference>
<dbReference type="InterPro" id="IPR035892">
    <property type="entry name" value="C2_domain_sf"/>
</dbReference>
<dbReference type="AlphaFoldDB" id="A2F388"/>
<evidence type="ECO:0000259" key="4">
    <source>
        <dbReference type="PROSITE" id="PS50004"/>
    </source>
</evidence>